<dbReference type="Proteomes" id="UP000807342">
    <property type="component" value="Unassembled WGS sequence"/>
</dbReference>
<comment type="caution">
    <text evidence="1">The sequence shown here is derived from an EMBL/GenBank/DDBJ whole genome shotgun (WGS) entry which is preliminary data.</text>
</comment>
<dbReference type="EMBL" id="MU151567">
    <property type="protein sequence ID" value="KAF9442793.1"/>
    <property type="molecule type" value="Genomic_DNA"/>
</dbReference>
<keyword evidence="2" id="KW-1185">Reference proteome</keyword>
<gene>
    <name evidence="1" type="ORF">P691DRAFT_788973</name>
</gene>
<sequence>MGKYANYLIYDPQLRAWLTKHNVYNGRDNSMGVILQGLLQRDDMYPRLIRDIMPLEHKGELLFLLARVVRDGDMTPGYVREREEDMEARRELLVHSGLKEEDLKWGTCLAGYYA</sequence>
<evidence type="ECO:0000313" key="2">
    <source>
        <dbReference type="Proteomes" id="UP000807342"/>
    </source>
</evidence>
<proteinExistence type="predicted"/>
<dbReference type="AlphaFoldDB" id="A0A9P6BYU2"/>
<evidence type="ECO:0000313" key="1">
    <source>
        <dbReference type="EMBL" id="KAF9442793.1"/>
    </source>
</evidence>
<accession>A0A9P6BYU2</accession>
<protein>
    <submittedName>
        <fullName evidence="1">Uncharacterized protein</fullName>
    </submittedName>
</protein>
<reference evidence="1" key="1">
    <citation type="submission" date="2020-11" db="EMBL/GenBank/DDBJ databases">
        <authorList>
            <consortium name="DOE Joint Genome Institute"/>
            <person name="Ahrendt S."/>
            <person name="Riley R."/>
            <person name="Andreopoulos W."/>
            <person name="Labutti K."/>
            <person name="Pangilinan J."/>
            <person name="Ruiz-Duenas F.J."/>
            <person name="Barrasa J.M."/>
            <person name="Sanchez-Garcia M."/>
            <person name="Camarero S."/>
            <person name="Miyauchi S."/>
            <person name="Serrano A."/>
            <person name="Linde D."/>
            <person name="Babiker R."/>
            <person name="Drula E."/>
            <person name="Ayuso-Fernandez I."/>
            <person name="Pacheco R."/>
            <person name="Padilla G."/>
            <person name="Ferreira P."/>
            <person name="Barriuso J."/>
            <person name="Kellner H."/>
            <person name="Castanera R."/>
            <person name="Alfaro M."/>
            <person name="Ramirez L."/>
            <person name="Pisabarro A.G."/>
            <person name="Kuo A."/>
            <person name="Tritt A."/>
            <person name="Lipzen A."/>
            <person name="He G."/>
            <person name="Yan M."/>
            <person name="Ng V."/>
            <person name="Cullen D."/>
            <person name="Martin F."/>
            <person name="Rosso M.-N."/>
            <person name="Henrissat B."/>
            <person name="Hibbett D."/>
            <person name="Martinez A.T."/>
            <person name="Grigoriev I.V."/>
        </authorList>
    </citation>
    <scope>NUCLEOTIDE SEQUENCE</scope>
    <source>
        <strain evidence="1">MF-IS2</strain>
    </source>
</reference>
<name>A0A9P6BYU2_9AGAR</name>
<organism evidence="1 2">
    <name type="scientific">Macrolepiota fuliginosa MF-IS2</name>
    <dbReference type="NCBI Taxonomy" id="1400762"/>
    <lineage>
        <taxon>Eukaryota</taxon>
        <taxon>Fungi</taxon>
        <taxon>Dikarya</taxon>
        <taxon>Basidiomycota</taxon>
        <taxon>Agaricomycotina</taxon>
        <taxon>Agaricomycetes</taxon>
        <taxon>Agaricomycetidae</taxon>
        <taxon>Agaricales</taxon>
        <taxon>Agaricineae</taxon>
        <taxon>Agaricaceae</taxon>
        <taxon>Macrolepiota</taxon>
    </lineage>
</organism>